<evidence type="ECO:0000313" key="2">
    <source>
        <dbReference type="EMBL" id="QBH67566.1"/>
    </source>
</evidence>
<reference evidence="2" key="1">
    <citation type="submission" date="2018-11" db="EMBL/GenBank/DDBJ databases">
        <title>The smut fungus Ustilago esculenta has a bipolar mating type system with three idiomorphs larger than 500 kb.</title>
        <authorList>
            <person name="Liang S.-W."/>
            <person name="Huang Y.-H."/>
            <person name="Chiu J.-Y."/>
            <person name="Tseng H.-W."/>
            <person name="Haung J.-H."/>
            <person name="Shen W.-C."/>
        </authorList>
    </citation>
    <scope>NUCLEOTIDE SEQUENCE</scope>
    <source>
        <strain evidence="2">UE_mtsf</strain>
    </source>
</reference>
<proteinExistence type="predicted"/>
<accession>A0A481SI87</accession>
<dbReference type="AlphaFoldDB" id="A0A481SI87"/>
<name>A0A481SI87_9BASI</name>
<protein>
    <submittedName>
        <fullName evidence="2">Uncharacterized protein</fullName>
    </submittedName>
</protein>
<dbReference type="EMBL" id="MK125513">
    <property type="protein sequence ID" value="QBH67566.1"/>
    <property type="molecule type" value="Genomic_DNA"/>
</dbReference>
<feature type="region of interest" description="Disordered" evidence="1">
    <location>
        <begin position="1"/>
        <end position="25"/>
    </location>
</feature>
<gene>
    <name evidence="2" type="ORF">UEMT_2032</name>
</gene>
<sequence length="105" mass="11170">MAECSLASLPPAAADTALNEEPRSTLKQMPSWAQAILEQQAATNHLLESFIAQHSPPLAPLGMVPQCHSLPHVQPNLGCPASPVFSATQRKPTIVPTLVKEGRSL</sequence>
<evidence type="ECO:0000256" key="1">
    <source>
        <dbReference type="SAM" id="MobiDB-lite"/>
    </source>
</evidence>
<organism evidence="2">
    <name type="scientific">Ustilago esculenta</name>
    <dbReference type="NCBI Taxonomy" id="185366"/>
    <lineage>
        <taxon>Eukaryota</taxon>
        <taxon>Fungi</taxon>
        <taxon>Dikarya</taxon>
        <taxon>Basidiomycota</taxon>
        <taxon>Ustilaginomycotina</taxon>
        <taxon>Ustilaginomycetes</taxon>
        <taxon>Ustilaginales</taxon>
        <taxon>Ustilaginaceae</taxon>
        <taxon>Ustilago</taxon>
    </lineage>
</organism>